<gene>
    <name evidence="2" type="ORF">I4641_11735</name>
</gene>
<dbReference type="Proteomes" id="UP000729733">
    <property type="component" value="Unassembled WGS sequence"/>
</dbReference>
<dbReference type="InterPro" id="IPR058651">
    <property type="entry name" value="HTH_VMAP-M9"/>
</dbReference>
<sequence>MMVRNSLDLQQAISLVDRKINPKHLNRVQEIILVKSLEGQTYSQIAIEYNYGMEYIKTSGSELWKLLSQAFGQQVNKSNCNSFIRRQISEFAVNTFSQNKRAEIIKDRQDKVSVENVQKKSSISLIAPEISDFQGRDRELSLIEKWSNSSDCRFVLMTGMIGCGKTTLAIKAAEILQNKFHRVIYLSMSNSFNLKNSIKFCLQSLDPNLEISSDINKLLIDLTLYLKKYRCLIVLDDLDSIVEFKQMASYYRSGCEKHAQFLRCLITANHQSLVIASSRNTIKQLSYYSSKQVKTLHLRGMKPENLWSILKSEITTDISQDVWNKICRYYQYNPELMKILASNLEYLPVSDANIYHKYVPYIEEIDLIIEEELNSLDEISKEVIYWLSFSLDNSTLDKLFQKINHHQNKILQVISFLKKHSLIAEENNSYALIPMFKDYIQRYLVNAAKQAGDSS</sequence>
<dbReference type="EMBL" id="JADWDC010000026">
    <property type="protein sequence ID" value="MCC0177649.1"/>
    <property type="molecule type" value="Genomic_DNA"/>
</dbReference>
<dbReference type="InterPro" id="IPR003593">
    <property type="entry name" value="AAA+_ATPase"/>
</dbReference>
<dbReference type="SUPFAM" id="SSF52540">
    <property type="entry name" value="P-loop containing nucleoside triphosphate hydrolases"/>
    <property type="match status" value="1"/>
</dbReference>
<dbReference type="InterPro" id="IPR027417">
    <property type="entry name" value="P-loop_NTPase"/>
</dbReference>
<dbReference type="PANTHER" id="PTHR36766">
    <property type="entry name" value="PLANT BROAD-SPECTRUM MILDEW RESISTANCE PROTEIN RPW8"/>
    <property type="match status" value="1"/>
</dbReference>
<dbReference type="Gene3D" id="3.40.50.300">
    <property type="entry name" value="P-loop containing nucleotide triphosphate hydrolases"/>
    <property type="match status" value="1"/>
</dbReference>
<dbReference type="SMART" id="SM00382">
    <property type="entry name" value="AAA"/>
    <property type="match status" value="1"/>
</dbReference>
<keyword evidence="3" id="KW-1185">Reference proteome</keyword>
<keyword evidence="2" id="KW-0067">ATP-binding</keyword>
<dbReference type="GO" id="GO:0005524">
    <property type="term" value="F:ATP binding"/>
    <property type="evidence" value="ECO:0007669"/>
    <property type="project" value="UniProtKB-KW"/>
</dbReference>
<name>A0A964BQC7_9CYAN</name>
<dbReference type="Pfam" id="PF26355">
    <property type="entry name" value="HTH_VMAP-M9"/>
    <property type="match status" value="1"/>
</dbReference>
<accession>A0A964BQC7</accession>
<feature type="domain" description="AAA+ ATPase" evidence="1">
    <location>
        <begin position="151"/>
        <end position="289"/>
    </location>
</feature>
<dbReference type="RefSeq" id="WP_229640714.1">
    <property type="nucleotide sequence ID" value="NZ_JADWDC010000026.1"/>
</dbReference>
<evidence type="ECO:0000313" key="2">
    <source>
        <dbReference type="EMBL" id="MCC0177649.1"/>
    </source>
</evidence>
<keyword evidence="2" id="KW-0547">Nucleotide-binding</keyword>
<protein>
    <submittedName>
        <fullName evidence="2">ATP-binding protein</fullName>
    </submittedName>
</protein>
<evidence type="ECO:0000313" key="3">
    <source>
        <dbReference type="Proteomes" id="UP000729733"/>
    </source>
</evidence>
<dbReference type="GO" id="GO:0043531">
    <property type="term" value="F:ADP binding"/>
    <property type="evidence" value="ECO:0007669"/>
    <property type="project" value="InterPro"/>
</dbReference>
<comment type="caution">
    <text evidence="2">The sequence shown here is derived from an EMBL/GenBank/DDBJ whole genome shotgun (WGS) entry which is preliminary data.</text>
</comment>
<reference evidence="2" key="1">
    <citation type="journal article" date="2021" name="Antonie Van Leeuwenhoek">
        <title>Draft genome and description of Waterburya agarophytonicola gen. nov. sp. nov. (Pleurocapsales, Cyanobacteria): a seaweed symbiont.</title>
        <authorList>
            <person name="Bonthond G."/>
            <person name="Shalygin S."/>
            <person name="Bayer T."/>
            <person name="Weinberger F."/>
        </authorList>
    </citation>
    <scope>NUCLEOTIDE SEQUENCE</scope>
    <source>
        <strain evidence="2">KI4</strain>
    </source>
</reference>
<organism evidence="2 3">
    <name type="scientific">Waterburya agarophytonicola KI4</name>
    <dbReference type="NCBI Taxonomy" id="2874699"/>
    <lineage>
        <taxon>Bacteria</taxon>
        <taxon>Bacillati</taxon>
        <taxon>Cyanobacteriota</taxon>
        <taxon>Cyanophyceae</taxon>
        <taxon>Pleurocapsales</taxon>
        <taxon>Hyellaceae</taxon>
        <taxon>Waterburya</taxon>
        <taxon>Waterburya agarophytonicola</taxon>
    </lineage>
</organism>
<dbReference type="AlphaFoldDB" id="A0A964BQC7"/>
<dbReference type="Pfam" id="PF00931">
    <property type="entry name" value="NB-ARC"/>
    <property type="match status" value="1"/>
</dbReference>
<proteinExistence type="predicted"/>
<evidence type="ECO:0000259" key="1">
    <source>
        <dbReference type="SMART" id="SM00382"/>
    </source>
</evidence>
<dbReference type="PANTHER" id="PTHR36766:SF40">
    <property type="entry name" value="DISEASE RESISTANCE PROTEIN RGA3"/>
    <property type="match status" value="1"/>
</dbReference>
<dbReference type="CDD" id="cd00009">
    <property type="entry name" value="AAA"/>
    <property type="match status" value="1"/>
</dbReference>
<dbReference type="PRINTS" id="PR00364">
    <property type="entry name" value="DISEASERSIST"/>
</dbReference>
<dbReference type="InterPro" id="IPR002182">
    <property type="entry name" value="NB-ARC"/>
</dbReference>